<comment type="similarity">
    <text evidence="5">Belongs to the ABC-2 integral membrane protein family.</text>
</comment>
<keyword evidence="5" id="KW-0813">Transport</keyword>
<evidence type="ECO:0000256" key="4">
    <source>
        <dbReference type="ARBA" id="ARBA00023136"/>
    </source>
</evidence>
<feature type="transmembrane region" description="Helical" evidence="5">
    <location>
        <begin position="107"/>
        <end position="131"/>
    </location>
</feature>
<dbReference type="GO" id="GO:0140359">
    <property type="term" value="F:ABC-type transporter activity"/>
    <property type="evidence" value="ECO:0007669"/>
    <property type="project" value="InterPro"/>
</dbReference>
<dbReference type="GO" id="GO:0043190">
    <property type="term" value="C:ATP-binding cassette (ABC) transporter complex"/>
    <property type="evidence" value="ECO:0007669"/>
    <property type="project" value="InterPro"/>
</dbReference>
<keyword evidence="3 5" id="KW-1133">Transmembrane helix</keyword>
<accession>A0A6B1DV77</accession>
<reference evidence="7" key="1">
    <citation type="submission" date="2019-09" db="EMBL/GenBank/DDBJ databases">
        <title>Characterisation of the sponge microbiome using genome-centric metagenomics.</title>
        <authorList>
            <person name="Engelberts J.P."/>
            <person name="Robbins S.J."/>
            <person name="De Goeij J.M."/>
            <person name="Aranda M."/>
            <person name="Bell S.C."/>
            <person name="Webster N.S."/>
        </authorList>
    </citation>
    <scope>NUCLEOTIDE SEQUENCE</scope>
    <source>
        <strain evidence="7">SB0662_bin_9</strain>
    </source>
</reference>
<evidence type="ECO:0000259" key="6">
    <source>
        <dbReference type="PROSITE" id="PS51012"/>
    </source>
</evidence>
<evidence type="ECO:0000256" key="2">
    <source>
        <dbReference type="ARBA" id="ARBA00022692"/>
    </source>
</evidence>
<dbReference type="InterPro" id="IPR047817">
    <property type="entry name" value="ABC2_TM_bact-type"/>
</dbReference>
<dbReference type="PANTHER" id="PTHR43229">
    <property type="entry name" value="NODULATION PROTEIN J"/>
    <property type="match status" value="1"/>
</dbReference>
<proteinExistence type="inferred from homology"/>
<dbReference type="PANTHER" id="PTHR43229:SF2">
    <property type="entry name" value="NODULATION PROTEIN J"/>
    <property type="match status" value="1"/>
</dbReference>
<organism evidence="7">
    <name type="scientific">Caldilineaceae bacterium SB0662_bin_9</name>
    <dbReference type="NCBI Taxonomy" id="2605258"/>
    <lineage>
        <taxon>Bacteria</taxon>
        <taxon>Bacillati</taxon>
        <taxon>Chloroflexota</taxon>
        <taxon>Caldilineae</taxon>
        <taxon>Caldilineales</taxon>
        <taxon>Caldilineaceae</taxon>
    </lineage>
</organism>
<feature type="transmembrane region" description="Helical" evidence="5">
    <location>
        <begin position="23"/>
        <end position="43"/>
    </location>
</feature>
<keyword evidence="4 5" id="KW-0472">Membrane</keyword>
<dbReference type="AlphaFoldDB" id="A0A6B1DV77"/>
<evidence type="ECO:0000256" key="1">
    <source>
        <dbReference type="ARBA" id="ARBA00004141"/>
    </source>
</evidence>
<dbReference type="PIRSF" id="PIRSF006648">
    <property type="entry name" value="DrrB"/>
    <property type="match status" value="1"/>
</dbReference>
<evidence type="ECO:0000256" key="3">
    <source>
        <dbReference type="ARBA" id="ARBA00022989"/>
    </source>
</evidence>
<feature type="transmembrane region" description="Helical" evidence="5">
    <location>
        <begin position="176"/>
        <end position="196"/>
    </location>
</feature>
<feature type="transmembrane region" description="Helical" evidence="5">
    <location>
        <begin position="143"/>
        <end position="164"/>
    </location>
</feature>
<comment type="subcellular location">
    <subcellularLocation>
        <location evidence="5">Cell membrane</location>
        <topology evidence="5">Multi-pass membrane protein</topology>
    </subcellularLocation>
    <subcellularLocation>
        <location evidence="1">Membrane</location>
        <topology evidence="1">Multi-pass membrane protein</topology>
    </subcellularLocation>
</comment>
<comment type="caution">
    <text evidence="7">The sequence shown here is derived from an EMBL/GenBank/DDBJ whole genome shotgun (WGS) entry which is preliminary data.</text>
</comment>
<feature type="transmembrane region" description="Helical" evidence="5">
    <location>
        <begin position="230"/>
        <end position="252"/>
    </location>
</feature>
<feature type="transmembrane region" description="Helical" evidence="5">
    <location>
        <begin position="64"/>
        <end position="87"/>
    </location>
</feature>
<gene>
    <name evidence="7" type="ORF">F4Y08_11380</name>
</gene>
<dbReference type="InterPro" id="IPR000412">
    <property type="entry name" value="ABC_2_transport"/>
</dbReference>
<evidence type="ECO:0000256" key="5">
    <source>
        <dbReference type="RuleBase" id="RU361157"/>
    </source>
</evidence>
<name>A0A6B1DV77_9CHLR</name>
<dbReference type="EMBL" id="VXPY01000082">
    <property type="protein sequence ID" value="MYD90916.1"/>
    <property type="molecule type" value="Genomic_DNA"/>
</dbReference>
<dbReference type="Pfam" id="PF01061">
    <property type="entry name" value="ABC2_membrane"/>
    <property type="match status" value="1"/>
</dbReference>
<sequence>MNFKMMWTLFRTDLLIYVREPSAAFFTFAFPILLMAILGEIYGRDPFRFTLPDGTAVDTTFMSVFFPGFVAFIIANLCLQTAPQFLASQRTSGWFRMLQLSPLSLSWVIAVRVLMYFTIFVLSYAVMFVVARQIFDLQFFRRLLPFGLVMLLCFASFGSVGFLLGGLFKSATTTQAVVSIIFFVLYFTSGSAIPRAQFPDWLFRATELNPMTHVVDLLIAVWTGQAFDQLWGSTLVVVLVGVAGFALVPFTFRWDAEG</sequence>
<keyword evidence="5" id="KW-1003">Cell membrane</keyword>
<protein>
    <recommendedName>
        <fullName evidence="5">Transport permease protein</fullName>
    </recommendedName>
</protein>
<dbReference type="InterPro" id="IPR013525">
    <property type="entry name" value="ABC2_TM"/>
</dbReference>
<feature type="domain" description="ABC transmembrane type-2" evidence="6">
    <location>
        <begin position="22"/>
        <end position="255"/>
    </location>
</feature>
<evidence type="ECO:0000313" key="7">
    <source>
        <dbReference type="EMBL" id="MYD90916.1"/>
    </source>
</evidence>
<keyword evidence="2 5" id="KW-0812">Transmembrane</keyword>
<dbReference type="InterPro" id="IPR051784">
    <property type="entry name" value="Nod_factor_ABC_transporter"/>
</dbReference>
<dbReference type="PROSITE" id="PS51012">
    <property type="entry name" value="ABC_TM2"/>
    <property type="match status" value="1"/>
</dbReference>